<evidence type="ECO:0000256" key="7">
    <source>
        <dbReference type="ARBA" id="ARBA00023277"/>
    </source>
</evidence>
<dbReference type="Proteomes" id="UP000502996">
    <property type="component" value="Chromosome"/>
</dbReference>
<dbReference type="PROSITE" id="PS00591">
    <property type="entry name" value="GH10_1"/>
    <property type="match status" value="1"/>
</dbReference>
<dbReference type="SUPFAM" id="SSF51445">
    <property type="entry name" value="(Trans)glycosidases"/>
    <property type="match status" value="1"/>
</dbReference>
<evidence type="ECO:0000256" key="1">
    <source>
        <dbReference type="ARBA" id="ARBA00000681"/>
    </source>
</evidence>
<keyword evidence="6 13" id="KW-0378">Hydrolase</keyword>
<sequence length="405" mass="45148">MTSAPLARRSFLAGATAAGLTAGLTAALSGTAEAAVRGSAPRQRRGPHHERDTTPLWQQAAAKGIVFGSSIATWQLDDDYQAVHAREAALLWPEDDLLWYQLKPTPRSKLDFKTGDEIFALADANKQLKIGAFLVWDEGFGDGWSDDDLWGLNRKQAEKLLYGVVTEEVAHYQGRLEAWVVANEVTDPNDADRFGFRTNVPWYDTIGRGYVAECFHLAEAGDPGALRVINEFGFETVNQYGDKPEPRRKAFLKAIDKLLADGVSVQAAGIQGHLLADRFAQRFHPKGYRAFLKELADRGLQILITELDVLDDGLPKNIKIRDRGVADVYRRYLDVVLDEPAVKVVNAFGLTDRYTWLDEDQPREDGAHRRPLAFDQKLRPKRAFDAISQAFAGAPVRPQLWPLAR</sequence>
<dbReference type="InterPro" id="IPR031158">
    <property type="entry name" value="GH10_AS"/>
</dbReference>
<dbReference type="GO" id="GO:0045493">
    <property type="term" value="P:xylan catabolic process"/>
    <property type="evidence" value="ECO:0007669"/>
    <property type="project" value="UniProtKB-KW"/>
</dbReference>
<dbReference type="GO" id="GO:0031176">
    <property type="term" value="F:endo-1,4-beta-xylanase activity"/>
    <property type="evidence" value="ECO:0007669"/>
    <property type="project" value="UniProtKB-EC"/>
</dbReference>
<dbReference type="EMBL" id="CP049257">
    <property type="protein sequence ID" value="QIG43327.1"/>
    <property type="molecule type" value="Genomic_DNA"/>
</dbReference>
<keyword evidence="8 13" id="KW-0326">Glycosidase</keyword>
<dbReference type="EC" id="3.2.1.8" evidence="3"/>
<comment type="catalytic activity">
    <reaction evidence="1">
        <text>Endohydrolysis of (1-&gt;4)-beta-D-xylosidic linkages in xylans.</text>
        <dbReference type="EC" id="3.2.1.8"/>
    </reaction>
</comment>
<keyword evidence="7" id="KW-0119">Carbohydrate metabolism</keyword>
<dbReference type="PROSITE" id="PS51318">
    <property type="entry name" value="TAT"/>
    <property type="match status" value="1"/>
</dbReference>
<dbReference type="PANTHER" id="PTHR31490:SF88">
    <property type="entry name" value="BETA-XYLANASE"/>
    <property type="match status" value="1"/>
</dbReference>
<dbReference type="RefSeq" id="WP_165232619.1">
    <property type="nucleotide sequence ID" value="NZ_CP049257.1"/>
</dbReference>
<gene>
    <name evidence="13" type="ORF">G5V58_11630</name>
</gene>
<keyword evidence="5 11" id="KW-0732">Signal</keyword>
<feature type="signal peptide" evidence="11">
    <location>
        <begin position="1"/>
        <end position="34"/>
    </location>
</feature>
<feature type="domain" description="GH10" evidence="12">
    <location>
        <begin position="50"/>
        <end position="390"/>
    </location>
</feature>
<feature type="chain" id="PRO_5026070543" description="endo-1,4-beta-xylanase" evidence="11">
    <location>
        <begin position="35"/>
        <end position="405"/>
    </location>
</feature>
<keyword evidence="14" id="KW-1185">Reference proteome</keyword>
<evidence type="ECO:0000313" key="14">
    <source>
        <dbReference type="Proteomes" id="UP000502996"/>
    </source>
</evidence>
<evidence type="ECO:0000256" key="4">
    <source>
        <dbReference type="ARBA" id="ARBA00022651"/>
    </source>
</evidence>
<accession>A0A6G6WDU9</accession>
<evidence type="ECO:0000256" key="3">
    <source>
        <dbReference type="ARBA" id="ARBA00012590"/>
    </source>
</evidence>
<dbReference type="InterPro" id="IPR017853">
    <property type="entry name" value="GH"/>
</dbReference>
<dbReference type="SMART" id="SM00633">
    <property type="entry name" value="Glyco_10"/>
    <property type="match status" value="1"/>
</dbReference>
<name>A0A6G6WDU9_9ACTN</name>
<dbReference type="KEGG" id="nano:G5V58_11630"/>
<dbReference type="AlphaFoldDB" id="A0A6G6WDU9"/>
<evidence type="ECO:0000256" key="9">
    <source>
        <dbReference type="ARBA" id="ARBA00023326"/>
    </source>
</evidence>
<evidence type="ECO:0000313" key="13">
    <source>
        <dbReference type="EMBL" id="QIG43327.1"/>
    </source>
</evidence>
<dbReference type="InterPro" id="IPR001000">
    <property type="entry name" value="GH10_dom"/>
</dbReference>
<dbReference type="PROSITE" id="PS51760">
    <property type="entry name" value="GH10_2"/>
    <property type="match status" value="1"/>
</dbReference>
<evidence type="ECO:0000256" key="8">
    <source>
        <dbReference type="ARBA" id="ARBA00023295"/>
    </source>
</evidence>
<organism evidence="13 14">
    <name type="scientific">Nocardioides anomalus</name>
    <dbReference type="NCBI Taxonomy" id="2712223"/>
    <lineage>
        <taxon>Bacteria</taxon>
        <taxon>Bacillati</taxon>
        <taxon>Actinomycetota</taxon>
        <taxon>Actinomycetes</taxon>
        <taxon>Propionibacteriales</taxon>
        <taxon>Nocardioidaceae</taxon>
        <taxon>Nocardioides</taxon>
    </lineage>
</organism>
<dbReference type="InterPro" id="IPR044846">
    <property type="entry name" value="GH10"/>
</dbReference>
<evidence type="ECO:0000256" key="5">
    <source>
        <dbReference type="ARBA" id="ARBA00022729"/>
    </source>
</evidence>
<evidence type="ECO:0000259" key="12">
    <source>
        <dbReference type="PROSITE" id="PS51760"/>
    </source>
</evidence>
<feature type="active site" description="Nucleophile" evidence="10">
    <location>
        <position position="306"/>
    </location>
</feature>
<evidence type="ECO:0000256" key="10">
    <source>
        <dbReference type="PROSITE-ProRule" id="PRU10061"/>
    </source>
</evidence>
<reference evidence="13 14" key="1">
    <citation type="submission" date="2020-02" db="EMBL/GenBank/DDBJ databases">
        <title>Full genome sequence of Nocardioides sp. R-3366.</title>
        <authorList>
            <person name="Im W.-T."/>
        </authorList>
    </citation>
    <scope>NUCLEOTIDE SEQUENCE [LARGE SCALE GENOMIC DNA]</scope>
    <source>
        <strain evidence="13 14">R-3366</strain>
    </source>
</reference>
<keyword evidence="4 13" id="KW-0858">Xylan degradation</keyword>
<evidence type="ECO:0000256" key="11">
    <source>
        <dbReference type="SAM" id="SignalP"/>
    </source>
</evidence>
<dbReference type="InterPro" id="IPR006311">
    <property type="entry name" value="TAT_signal"/>
</dbReference>
<evidence type="ECO:0000256" key="6">
    <source>
        <dbReference type="ARBA" id="ARBA00022801"/>
    </source>
</evidence>
<dbReference type="Gene3D" id="3.20.20.80">
    <property type="entry name" value="Glycosidases"/>
    <property type="match status" value="1"/>
</dbReference>
<proteinExistence type="inferred from homology"/>
<dbReference type="PANTHER" id="PTHR31490">
    <property type="entry name" value="GLYCOSYL HYDROLASE"/>
    <property type="match status" value="1"/>
</dbReference>
<comment type="similarity">
    <text evidence="2">Belongs to the glycosyl hydrolase 10 (cellulase F) family.</text>
</comment>
<protein>
    <recommendedName>
        <fullName evidence="3">endo-1,4-beta-xylanase</fullName>
        <ecNumber evidence="3">3.2.1.8</ecNumber>
    </recommendedName>
</protein>
<evidence type="ECO:0000256" key="2">
    <source>
        <dbReference type="ARBA" id="ARBA00007495"/>
    </source>
</evidence>
<dbReference type="Pfam" id="PF00331">
    <property type="entry name" value="Glyco_hydro_10"/>
    <property type="match status" value="1"/>
</dbReference>
<keyword evidence="9" id="KW-0624">Polysaccharide degradation</keyword>